<dbReference type="Pfam" id="PF04024">
    <property type="entry name" value="PspC"/>
    <property type="match status" value="1"/>
</dbReference>
<dbReference type="InterPro" id="IPR014320">
    <property type="entry name" value="Phageshock_PspC"/>
</dbReference>
<evidence type="ECO:0000256" key="1">
    <source>
        <dbReference type="ARBA" id="ARBA00004162"/>
    </source>
</evidence>
<feature type="transmembrane region" description="Helical" evidence="7">
    <location>
        <begin position="51"/>
        <end position="75"/>
    </location>
</feature>
<dbReference type="PANTHER" id="PTHR33885">
    <property type="entry name" value="PHAGE SHOCK PROTEIN C"/>
    <property type="match status" value="1"/>
</dbReference>
<dbReference type="NCBIfam" id="TIGR02978">
    <property type="entry name" value="phageshock_pspC"/>
    <property type="match status" value="1"/>
</dbReference>
<evidence type="ECO:0000256" key="5">
    <source>
        <dbReference type="ARBA" id="ARBA00023136"/>
    </source>
</evidence>
<dbReference type="RefSeq" id="WP_084122207.1">
    <property type="nucleotide sequence ID" value="NZ_FQVF01000005.1"/>
</dbReference>
<feature type="coiled-coil region" evidence="6">
    <location>
        <begin position="105"/>
        <end position="132"/>
    </location>
</feature>
<keyword evidence="4 7" id="KW-1133">Transmembrane helix</keyword>
<accession>A0A1M4Y2Y2</accession>
<evidence type="ECO:0000256" key="3">
    <source>
        <dbReference type="ARBA" id="ARBA00022692"/>
    </source>
</evidence>
<keyword evidence="5 7" id="KW-0472">Membrane</keyword>
<evidence type="ECO:0000313" key="9">
    <source>
        <dbReference type="EMBL" id="SHF00055.1"/>
    </source>
</evidence>
<feature type="domain" description="Phage shock protein PspC N-terminal" evidence="8">
    <location>
        <begin position="21"/>
        <end position="76"/>
    </location>
</feature>
<evidence type="ECO:0000256" key="6">
    <source>
        <dbReference type="SAM" id="Coils"/>
    </source>
</evidence>
<dbReference type="AlphaFoldDB" id="A0A1M4Y2Y2"/>
<keyword evidence="6" id="KW-0175">Coiled coil</keyword>
<dbReference type="InterPro" id="IPR007168">
    <property type="entry name" value="Phageshock_PspC_N"/>
</dbReference>
<evidence type="ECO:0000256" key="2">
    <source>
        <dbReference type="ARBA" id="ARBA00022475"/>
    </source>
</evidence>
<dbReference type="PANTHER" id="PTHR33885:SF3">
    <property type="entry name" value="PHAGE SHOCK PROTEIN C"/>
    <property type="match status" value="1"/>
</dbReference>
<keyword evidence="2" id="KW-1003">Cell membrane</keyword>
<keyword evidence="10" id="KW-1185">Reference proteome</keyword>
<evidence type="ECO:0000256" key="7">
    <source>
        <dbReference type="SAM" id="Phobius"/>
    </source>
</evidence>
<reference evidence="10" key="1">
    <citation type="submission" date="2016-11" db="EMBL/GenBank/DDBJ databases">
        <authorList>
            <person name="Varghese N."/>
            <person name="Submissions S."/>
        </authorList>
    </citation>
    <scope>NUCLEOTIDE SEQUENCE [LARGE SCALE GENOMIC DNA]</scope>
    <source>
        <strain evidence="10">DSM 16579</strain>
    </source>
</reference>
<dbReference type="InterPro" id="IPR052027">
    <property type="entry name" value="PspC"/>
</dbReference>
<evidence type="ECO:0000256" key="4">
    <source>
        <dbReference type="ARBA" id="ARBA00022989"/>
    </source>
</evidence>
<evidence type="ECO:0000313" key="10">
    <source>
        <dbReference type="Proteomes" id="UP000184517"/>
    </source>
</evidence>
<dbReference type="OrthoDB" id="7359894at2"/>
<comment type="subcellular location">
    <subcellularLocation>
        <location evidence="1">Cell membrane</location>
        <topology evidence="1">Single-pass membrane protein</topology>
    </subcellularLocation>
</comment>
<dbReference type="GO" id="GO:0005886">
    <property type="term" value="C:plasma membrane"/>
    <property type="evidence" value="ECO:0007669"/>
    <property type="project" value="UniProtKB-SubCell"/>
</dbReference>
<dbReference type="Proteomes" id="UP000184517">
    <property type="component" value="Unassembled WGS sequence"/>
</dbReference>
<sequence length="149" mass="17710">MMNDKIKESIKSKKSHGWDLNLYRNKKKGYLGGVCAGLADHFDVDAWVVRLFTFGGFLFLGSFVVIAYIALWWFLDVRPKGEDGYEYEYDERQQSYRPKKMFKYADSANSRLRRAKEKLDNVTRRVTEMERHVTSKKFDLDREFSKIRD</sequence>
<dbReference type="EMBL" id="FQVF01000005">
    <property type="protein sequence ID" value="SHF00055.1"/>
    <property type="molecule type" value="Genomic_DNA"/>
</dbReference>
<proteinExistence type="predicted"/>
<name>A0A1M4Y2Y2_9GAMM</name>
<keyword evidence="3 7" id="KW-0812">Transmembrane</keyword>
<evidence type="ECO:0000259" key="8">
    <source>
        <dbReference type="Pfam" id="PF04024"/>
    </source>
</evidence>
<gene>
    <name evidence="9" type="ORF">SAMN02745753_01109</name>
</gene>
<protein>
    <submittedName>
        <fullName evidence="9">Phage shock protein C (PspC) family protein</fullName>
    </submittedName>
</protein>
<dbReference type="STRING" id="1122206.SAMN02745753_01109"/>
<organism evidence="9 10">
    <name type="scientific">Marinomonas polaris DSM 16579</name>
    <dbReference type="NCBI Taxonomy" id="1122206"/>
    <lineage>
        <taxon>Bacteria</taxon>
        <taxon>Pseudomonadati</taxon>
        <taxon>Pseudomonadota</taxon>
        <taxon>Gammaproteobacteria</taxon>
        <taxon>Oceanospirillales</taxon>
        <taxon>Oceanospirillaceae</taxon>
        <taxon>Marinomonas</taxon>
    </lineage>
</organism>